<reference evidence="1 2" key="1">
    <citation type="submission" date="2019-01" db="EMBL/GenBank/DDBJ databases">
        <title>Spirosoma flava sp. nov., a propanil-degrading bacterium isolated from herbicide-contaminated soil.</title>
        <authorList>
            <person name="Zhang L."/>
            <person name="Jiang J.-D."/>
        </authorList>
    </citation>
    <scope>NUCLEOTIDE SEQUENCE [LARGE SCALE GENOMIC DNA]</scope>
    <source>
        <strain evidence="1 2">TY50</strain>
    </source>
</reference>
<dbReference type="Pfam" id="PF11536">
    <property type="entry name" value="DUF3226"/>
    <property type="match status" value="1"/>
</dbReference>
<evidence type="ECO:0000313" key="2">
    <source>
        <dbReference type="Proteomes" id="UP000290407"/>
    </source>
</evidence>
<accession>A0A4Q2UHM6</accession>
<dbReference type="InterPro" id="IPR024508">
    <property type="entry name" value="DUF3226"/>
</dbReference>
<dbReference type="AlphaFoldDB" id="A0A4Q2UHM6"/>
<dbReference type="EMBL" id="SBLB01000005">
    <property type="protein sequence ID" value="RYC68684.1"/>
    <property type="molecule type" value="Genomic_DNA"/>
</dbReference>
<gene>
    <name evidence="1" type="ORF">EQG79_20285</name>
</gene>
<organism evidence="1 2">
    <name type="scientific">Spirosoma sordidisoli</name>
    <dbReference type="NCBI Taxonomy" id="2502893"/>
    <lineage>
        <taxon>Bacteria</taxon>
        <taxon>Pseudomonadati</taxon>
        <taxon>Bacteroidota</taxon>
        <taxon>Cytophagia</taxon>
        <taxon>Cytophagales</taxon>
        <taxon>Cytophagaceae</taxon>
        <taxon>Spirosoma</taxon>
    </lineage>
</organism>
<dbReference type="Proteomes" id="UP000290407">
    <property type="component" value="Unassembled WGS sequence"/>
</dbReference>
<protein>
    <recommendedName>
        <fullName evidence="3">DUF4276 family protein</fullName>
    </recommendedName>
</protein>
<name>A0A4Q2UHM6_9BACT</name>
<evidence type="ECO:0000313" key="1">
    <source>
        <dbReference type="EMBL" id="RYC68684.1"/>
    </source>
</evidence>
<keyword evidence="2" id="KW-1185">Reference proteome</keyword>
<dbReference type="RefSeq" id="WP_077919328.1">
    <property type="nucleotide sequence ID" value="NZ_SBLB01000005.1"/>
</dbReference>
<proteinExistence type="predicted"/>
<sequence>MSTYIDRKKLPFKLLVEGKDDLFVVASIRDKHRLDDNFEIIDCQGVDKIADQLTAQILRQRPTVDVIGVLLDADADLQARWDSIRQVLLGKSYQVTASPNSNGTLITGDGRNPTIGIWLMPDNVTTPGMLEHFVERLIPADDRLHVHAQQIIATIEQQGINRYPLIHQKKALIHTWLAWQEEPGKPMGTAITATYLNHDADLCLRFVAWLNRLFNTP</sequence>
<evidence type="ECO:0008006" key="3">
    <source>
        <dbReference type="Google" id="ProtNLM"/>
    </source>
</evidence>
<comment type="caution">
    <text evidence="1">The sequence shown here is derived from an EMBL/GenBank/DDBJ whole genome shotgun (WGS) entry which is preliminary data.</text>
</comment>